<reference evidence="3 4" key="1">
    <citation type="submission" date="2020-07" db="EMBL/GenBank/DDBJ databases">
        <title>Novel species isolated from subtropical streams in China.</title>
        <authorList>
            <person name="Lu H."/>
        </authorList>
    </citation>
    <scope>NUCLEOTIDE SEQUENCE [LARGE SCALE GENOMIC DNA]</scope>
    <source>
        <strain evidence="3 4">LX47W</strain>
    </source>
</reference>
<dbReference type="Pfam" id="PF24322">
    <property type="entry name" value="Tle3"/>
    <property type="match status" value="1"/>
</dbReference>
<proteinExistence type="predicted"/>
<feature type="domain" description="T6SS Tle3 phospholipase effector alpha/beta" evidence="2">
    <location>
        <begin position="52"/>
        <end position="395"/>
    </location>
</feature>
<comment type="caution">
    <text evidence="3">The sequence shown here is derived from an EMBL/GenBank/DDBJ whole genome shotgun (WGS) entry which is preliminary data.</text>
</comment>
<dbReference type="InterPro" id="IPR056221">
    <property type="entry name" value="Tle3_ab_dom"/>
</dbReference>
<evidence type="ECO:0000256" key="1">
    <source>
        <dbReference type="SAM" id="MobiDB-lite"/>
    </source>
</evidence>
<protein>
    <recommendedName>
        <fullName evidence="2">T6SS Tle3 phospholipase effector alpha/beta domain-containing protein</fullName>
    </recommendedName>
</protein>
<evidence type="ECO:0000313" key="4">
    <source>
        <dbReference type="Proteomes" id="UP000573499"/>
    </source>
</evidence>
<feature type="region of interest" description="Disordered" evidence="1">
    <location>
        <begin position="710"/>
        <end position="742"/>
    </location>
</feature>
<sequence length="742" mass="82708">MSETTVDQPPKGSAANGTCGPLDDPKNIVVGWKTGITLLNHDYLDVLMRLPLPGIVIFVHGVNSDGEWYTEAEKGLCAGLNDRLKRRDEHMTYPTAEGGQLTPASYLDELTPDGHINPNMTPKTFIKGDEHFTPVIHFRWGYKANAEELQKFGDSIYLNEQDYWGGGPFANGCTALPDLWSEGLSDQLFLWFHVNHLNPTNDRNVYSCPPRPYFVLAALRLAKLVAAIRAKQADVPITLVCHSQGNMIGMAAAFLGDRMAPVTDAAGLTGRCVADTYVLCNAPYSLAKENSAEDWTENHMKDKHGGSGRQTANARIGTLRAFFDIIRQPASAPQKIEDINQFMENENHRFDAAEDRMRYGYGIAPSTCQRVTLYCNPHDEVISSASVQGIGWRGLSRAEIDATGGTTLFCQRVFAQGYKVGEKGGYHYWDNHYRQPRPGSLWYWNPQSLTAKYSLSKGLEANPRKFGQVLSILSAPIAIVALYLAKVRINALPDNDWAIPIDAPPLPAPFEPEALRFGLACKQFDQGYEVAGQSRDNKRMRTADDPYAGERDLPPPVATETGYTTDAAKGNEQSEAAMRYEDHARLRMQARREGLVKKGEQVIGEDKPEEASAEYKAWQQKKIKTYLAENLDTHATDHSTILTNSMHAQKALAYDVAVGLCEIRDEDLHKLRVAADWRFLKGLEKDDPNIRFAEYFETGLFEEVSPHKWATSPRSEGHMPENIIDQREHPAPRAQVHPGGHP</sequence>
<name>A0A7W2FAS4_9BURK</name>
<gene>
    <name evidence="3" type="ORF">H3H39_14135</name>
</gene>
<evidence type="ECO:0000259" key="2">
    <source>
        <dbReference type="Pfam" id="PF24322"/>
    </source>
</evidence>
<feature type="region of interest" description="Disordered" evidence="1">
    <location>
        <begin position="1"/>
        <end position="20"/>
    </location>
</feature>
<feature type="region of interest" description="Disordered" evidence="1">
    <location>
        <begin position="532"/>
        <end position="563"/>
    </location>
</feature>
<dbReference type="Proteomes" id="UP000573499">
    <property type="component" value="Unassembled WGS sequence"/>
</dbReference>
<feature type="compositionally biased region" description="Basic and acidic residues" evidence="1">
    <location>
        <begin position="715"/>
        <end position="731"/>
    </location>
</feature>
<accession>A0A7W2FAS4</accession>
<dbReference type="AlphaFoldDB" id="A0A7W2FAS4"/>
<feature type="compositionally biased region" description="Basic and acidic residues" evidence="1">
    <location>
        <begin position="535"/>
        <end position="553"/>
    </location>
</feature>
<organism evidence="3 4">
    <name type="scientific">Rugamonas apoptosis</name>
    <dbReference type="NCBI Taxonomy" id="2758570"/>
    <lineage>
        <taxon>Bacteria</taxon>
        <taxon>Pseudomonadati</taxon>
        <taxon>Pseudomonadota</taxon>
        <taxon>Betaproteobacteria</taxon>
        <taxon>Burkholderiales</taxon>
        <taxon>Oxalobacteraceae</taxon>
        <taxon>Telluria group</taxon>
        <taxon>Rugamonas</taxon>
    </lineage>
</organism>
<evidence type="ECO:0000313" key="3">
    <source>
        <dbReference type="EMBL" id="MBA5688184.1"/>
    </source>
</evidence>
<dbReference type="EMBL" id="JACEZU010000006">
    <property type="protein sequence ID" value="MBA5688184.1"/>
    <property type="molecule type" value="Genomic_DNA"/>
</dbReference>
<keyword evidence="4" id="KW-1185">Reference proteome</keyword>
<dbReference type="RefSeq" id="WP_182154017.1">
    <property type="nucleotide sequence ID" value="NZ_JACEZU010000006.1"/>
</dbReference>